<dbReference type="RefSeq" id="WP_394632177.1">
    <property type="nucleotide sequence ID" value="NZ_JBIHSE010000001.1"/>
</dbReference>
<keyword evidence="1" id="KW-1133">Transmembrane helix</keyword>
<dbReference type="EMBL" id="JBIHSE010000001">
    <property type="protein sequence ID" value="MFH0271822.1"/>
    <property type="molecule type" value="Genomic_DNA"/>
</dbReference>
<keyword evidence="3" id="KW-1185">Reference proteome</keyword>
<proteinExistence type="predicted"/>
<evidence type="ECO:0000313" key="3">
    <source>
        <dbReference type="Proteomes" id="UP001607221"/>
    </source>
</evidence>
<reference evidence="2 3" key="1">
    <citation type="submission" date="2024-10" db="EMBL/GenBank/DDBJ databases">
        <authorList>
            <person name="Yibar A."/>
            <person name="Saticioglu I.B."/>
            <person name="Duman M."/>
            <person name="Ajmi N."/>
            <person name="Gurler F."/>
            <person name="Ay H."/>
            <person name="Onuk E."/>
            <person name="Guler S."/>
            <person name="Romalde J.L."/>
        </authorList>
    </citation>
    <scope>NUCLEOTIDE SEQUENCE [LARGE SCALE GENOMIC DNA]</scope>
    <source>
        <strain evidence="2 3">1-TCBS-A</strain>
    </source>
</reference>
<evidence type="ECO:0008006" key="4">
    <source>
        <dbReference type="Google" id="ProtNLM"/>
    </source>
</evidence>
<comment type="caution">
    <text evidence="2">The sequence shown here is derived from an EMBL/GenBank/DDBJ whole genome shotgun (WGS) entry which is preliminary data.</text>
</comment>
<evidence type="ECO:0000256" key="1">
    <source>
        <dbReference type="SAM" id="Phobius"/>
    </source>
</evidence>
<sequence length="62" mass="6666">MIKLALVAAVLLQIGLAMSTEGLTRSLAELTAFLVAIALVLVPKTRARKKQSSPSHRKLIKV</sequence>
<dbReference type="Proteomes" id="UP001607221">
    <property type="component" value="Unassembled WGS sequence"/>
</dbReference>
<name>A0ABW7J6Y3_9VIBR</name>
<feature type="transmembrane region" description="Helical" evidence="1">
    <location>
        <begin position="27"/>
        <end position="43"/>
    </location>
</feature>
<protein>
    <recommendedName>
        <fullName evidence="4">O-succinylbenzoic acid--CoA ligase</fullName>
    </recommendedName>
</protein>
<keyword evidence="1" id="KW-0812">Transmembrane</keyword>
<evidence type="ECO:0000313" key="2">
    <source>
        <dbReference type="EMBL" id="MFH0271822.1"/>
    </source>
</evidence>
<accession>A0ABW7J6Y3</accession>
<organism evidence="2 3">
    <name type="scientific">Vibrio jasicida</name>
    <dbReference type="NCBI Taxonomy" id="766224"/>
    <lineage>
        <taxon>Bacteria</taxon>
        <taxon>Pseudomonadati</taxon>
        <taxon>Pseudomonadota</taxon>
        <taxon>Gammaproteobacteria</taxon>
        <taxon>Vibrionales</taxon>
        <taxon>Vibrionaceae</taxon>
        <taxon>Vibrio</taxon>
    </lineage>
</organism>
<keyword evidence="1" id="KW-0472">Membrane</keyword>
<gene>
    <name evidence="2" type="ORF">ACGRHZ_10800</name>
</gene>